<dbReference type="InParanoid" id="L7JSA7"/>
<dbReference type="EMBL" id="JH994096">
    <property type="protein sequence ID" value="ELQ73936.1"/>
    <property type="molecule type" value="Genomic_DNA"/>
</dbReference>
<organism evidence="1 2">
    <name type="scientific">Trachipleistophora hominis</name>
    <name type="common">Microsporidian parasite</name>
    <dbReference type="NCBI Taxonomy" id="72359"/>
    <lineage>
        <taxon>Eukaryota</taxon>
        <taxon>Fungi</taxon>
        <taxon>Fungi incertae sedis</taxon>
        <taxon>Microsporidia</taxon>
        <taxon>Pleistophoridae</taxon>
        <taxon>Trachipleistophora</taxon>
    </lineage>
</organism>
<reference evidence="1 2" key="1">
    <citation type="journal article" date="2012" name="PLoS Pathog.">
        <title>The genome of the obligate intracellular parasite Trachipleistophora hominis: new insights into microsporidian genome dynamics and reductive evolution.</title>
        <authorList>
            <person name="Heinz E."/>
            <person name="Williams T.A."/>
            <person name="Nakjang S."/>
            <person name="Noel C.J."/>
            <person name="Swan D.C."/>
            <person name="Goldberg A.V."/>
            <person name="Harris S.R."/>
            <person name="Weinmaier T."/>
            <person name="Markert S."/>
            <person name="Becher D."/>
            <person name="Bernhardt J."/>
            <person name="Dagan T."/>
            <person name="Hacker C."/>
            <person name="Lucocq J.M."/>
            <person name="Schweder T."/>
            <person name="Rattei T."/>
            <person name="Hall N."/>
            <person name="Hirt R.P."/>
            <person name="Embley T.M."/>
        </authorList>
    </citation>
    <scope>NUCLEOTIDE SEQUENCE [LARGE SCALE GENOMIC DNA]</scope>
</reference>
<name>L7JSA7_TRAHO</name>
<evidence type="ECO:0000313" key="2">
    <source>
        <dbReference type="Proteomes" id="UP000011185"/>
    </source>
</evidence>
<feature type="non-terminal residue" evidence="1">
    <location>
        <position position="1"/>
    </location>
</feature>
<evidence type="ECO:0000313" key="1">
    <source>
        <dbReference type="EMBL" id="ELQ73936.1"/>
    </source>
</evidence>
<accession>L7JSA7</accession>
<sequence>VYDADSSFDDVYFARKSTDGYDEEEVLRYENEINRKDTREDVKRRKIEESYGTRT</sequence>
<dbReference type="VEuPathDB" id="MicrosporidiaDB:THOM_3132"/>
<keyword evidence="2" id="KW-1185">Reference proteome</keyword>
<proteinExistence type="predicted"/>
<dbReference type="HOGENOM" id="CLU_3038215_0_0_1"/>
<protein>
    <submittedName>
        <fullName evidence="1">Uncharacterized protein</fullName>
    </submittedName>
</protein>
<dbReference type="AlphaFoldDB" id="L7JSA7"/>
<gene>
    <name evidence="1" type="ORF">THOM_3132</name>
</gene>
<dbReference type="Proteomes" id="UP000011185">
    <property type="component" value="Unassembled WGS sequence"/>
</dbReference>